<keyword evidence="3" id="KW-1185">Reference proteome</keyword>
<reference evidence="2" key="1">
    <citation type="submission" date="2015-04" db="UniProtKB">
        <authorList>
            <consortium name="EnsemblPlants"/>
        </authorList>
    </citation>
    <scope>IDENTIFICATION</scope>
</reference>
<dbReference type="Gramene" id="OGLUM02G20160.1">
    <property type="protein sequence ID" value="OGLUM02G20160.1"/>
    <property type="gene ID" value="OGLUM02G20160"/>
</dbReference>
<reference evidence="2" key="2">
    <citation type="submission" date="2018-05" db="EMBL/GenBank/DDBJ databases">
        <title>OgluRS3 (Oryza glumaepatula Reference Sequence Version 3).</title>
        <authorList>
            <person name="Zhang J."/>
            <person name="Kudrna D."/>
            <person name="Lee S."/>
            <person name="Talag J."/>
            <person name="Welchert J."/>
            <person name="Wing R.A."/>
        </authorList>
    </citation>
    <scope>NUCLEOTIDE SEQUENCE [LARGE SCALE GENOMIC DNA]</scope>
</reference>
<accession>A0A0D9YTF0</accession>
<evidence type="ECO:0000313" key="3">
    <source>
        <dbReference type="Proteomes" id="UP000026961"/>
    </source>
</evidence>
<name>A0A0D9YTF0_9ORYZ</name>
<dbReference type="EnsemblPlants" id="OGLUM02G20160.1">
    <property type="protein sequence ID" value="OGLUM02G20160.1"/>
    <property type="gene ID" value="OGLUM02G20160"/>
</dbReference>
<dbReference type="HOGENOM" id="CLU_2041681_0_0_1"/>
<dbReference type="Proteomes" id="UP000026961">
    <property type="component" value="Chromosome 2"/>
</dbReference>
<dbReference type="AlphaFoldDB" id="A0A0D9YTF0"/>
<proteinExistence type="predicted"/>
<evidence type="ECO:0000313" key="2">
    <source>
        <dbReference type="EnsemblPlants" id="OGLUM02G20160.1"/>
    </source>
</evidence>
<organism evidence="2">
    <name type="scientific">Oryza glumipatula</name>
    <dbReference type="NCBI Taxonomy" id="40148"/>
    <lineage>
        <taxon>Eukaryota</taxon>
        <taxon>Viridiplantae</taxon>
        <taxon>Streptophyta</taxon>
        <taxon>Embryophyta</taxon>
        <taxon>Tracheophyta</taxon>
        <taxon>Spermatophyta</taxon>
        <taxon>Magnoliopsida</taxon>
        <taxon>Liliopsida</taxon>
        <taxon>Poales</taxon>
        <taxon>Poaceae</taxon>
        <taxon>BOP clade</taxon>
        <taxon>Oryzoideae</taxon>
        <taxon>Oryzeae</taxon>
        <taxon>Oryzinae</taxon>
        <taxon>Oryza</taxon>
    </lineage>
</organism>
<evidence type="ECO:0000256" key="1">
    <source>
        <dbReference type="SAM" id="MobiDB-lite"/>
    </source>
</evidence>
<feature type="region of interest" description="Disordered" evidence="1">
    <location>
        <begin position="56"/>
        <end position="121"/>
    </location>
</feature>
<evidence type="ECO:0008006" key="4">
    <source>
        <dbReference type="Google" id="ProtNLM"/>
    </source>
</evidence>
<feature type="compositionally biased region" description="Basic and acidic residues" evidence="1">
    <location>
        <begin position="107"/>
        <end position="121"/>
    </location>
</feature>
<sequence>MELLRRRAWCRMQPLSSSPLDMVIYGASASTVDAHGWGGHRRISRVGRALLLQLAGGEGESGSAGRARRRKEGGSGNKAGKGAAVVLDGRAAGHRAARWGSGASGPRELRGKGGDKERIRC</sequence>
<protein>
    <recommendedName>
        <fullName evidence="4">DUF834 domain-containing protein</fullName>
    </recommendedName>
</protein>